<proteinExistence type="predicted"/>
<comment type="caution">
    <text evidence="2">The sequence shown here is derived from an EMBL/GenBank/DDBJ whole genome shotgun (WGS) entry which is preliminary data.</text>
</comment>
<dbReference type="EMBL" id="CANHGI010000003">
    <property type="protein sequence ID" value="CAI5444304.1"/>
    <property type="molecule type" value="Genomic_DNA"/>
</dbReference>
<gene>
    <name evidence="2" type="ORF">CAMP_LOCUS6941</name>
</gene>
<evidence type="ECO:0000313" key="3">
    <source>
        <dbReference type="Proteomes" id="UP001152747"/>
    </source>
</evidence>
<accession>A0A9P1IFC2</accession>
<dbReference type="PANTHER" id="PTHR16537:SF1">
    <property type="entry name" value="PROTEIN ZNRD2"/>
    <property type="match status" value="1"/>
</dbReference>
<feature type="region of interest" description="Disordered" evidence="1">
    <location>
        <begin position="1"/>
        <end position="32"/>
    </location>
</feature>
<reference evidence="2" key="1">
    <citation type="submission" date="2022-11" db="EMBL/GenBank/DDBJ databases">
        <authorList>
            <person name="Kikuchi T."/>
        </authorList>
    </citation>
    <scope>NUCLEOTIDE SEQUENCE</scope>
    <source>
        <strain evidence="2">PS1010</strain>
    </source>
</reference>
<protein>
    <submittedName>
        <fullName evidence="2">Uncharacterized protein</fullName>
    </submittedName>
</protein>
<evidence type="ECO:0000313" key="2">
    <source>
        <dbReference type="EMBL" id="CAI5444304.1"/>
    </source>
</evidence>
<organism evidence="2 3">
    <name type="scientific">Caenorhabditis angaria</name>
    <dbReference type="NCBI Taxonomy" id="860376"/>
    <lineage>
        <taxon>Eukaryota</taxon>
        <taxon>Metazoa</taxon>
        <taxon>Ecdysozoa</taxon>
        <taxon>Nematoda</taxon>
        <taxon>Chromadorea</taxon>
        <taxon>Rhabditida</taxon>
        <taxon>Rhabditina</taxon>
        <taxon>Rhabditomorpha</taxon>
        <taxon>Rhabditoidea</taxon>
        <taxon>Rhabditidae</taxon>
        <taxon>Peloderinae</taxon>
        <taxon>Caenorhabditis</taxon>
    </lineage>
</organism>
<dbReference type="Pfam" id="PF06677">
    <property type="entry name" value="Auto_anti-p27"/>
    <property type="match status" value="1"/>
</dbReference>
<name>A0A9P1IFC2_9PELO</name>
<keyword evidence="3" id="KW-1185">Reference proteome</keyword>
<dbReference type="OrthoDB" id="1667587at2759"/>
<dbReference type="InterPro" id="IPR009563">
    <property type="entry name" value="SSSCA1"/>
</dbReference>
<dbReference type="InterPro" id="IPR051888">
    <property type="entry name" value="UPF0148_domain"/>
</dbReference>
<sequence>MVHKKFGTKANKNQKNVEEKQSWYDRAPPKNPTKTIAEMVSRTNGNILTHEQEAEVREKIRDEISKRMGELLLKGHTMLDQYCQSCSGIIMECRNGVQQCVTCQLYDEYKRKEQNGSMSRIQEIPLDAEDLESAPHSSSLIRKPPKSEAKAQDQAPEKPTTSKFENVPRNYASYVDYDDYVEEKPKNGPKKPLKAAKSTISSKIEWAAGKLENETNPAKILELLEILKISAETLKAFQNID</sequence>
<dbReference type="AlphaFoldDB" id="A0A9P1IFC2"/>
<evidence type="ECO:0000256" key="1">
    <source>
        <dbReference type="SAM" id="MobiDB-lite"/>
    </source>
</evidence>
<dbReference type="Proteomes" id="UP001152747">
    <property type="component" value="Unassembled WGS sequence"/>
</dbReference>
<dbReference type="PANTHER" id="PTHR16537">
    <property type="entry name" value="SJOEGREN SYNDROME/SCLERODERMA AUTOANTIGEN 1"/>
    <property type="match status" value="1"/>
</dbReference>
<feature type="region of interest" description="Disordered" evidence="1">
    <location>
        <begin position="128"/>
        <end position="165"/>
    </location>
</feature>